<keyword evidence="1" id="KW-0812">Transmembrane</keyword>
<dbReference type="AlphaFoldDB" id="A0A5C3KMS1"/>
<feature type="transmembrane region" description="Helical" evidence="1">
    <location>
        <begin position="69"/>
        <end position="99"/>
    </location>
</feature>
<evidence type="ECO:0000313" key="2">
    <source>
        <dbReference type="EMBL" id="TFK21506.1"/>
    </source>
</evidence>
<keyword evidence="1" id="KW-0472">Membrane</keyword>
<dbReference type="Proteomes" id="UP000307440">
    <property type="component" value="Unassembled WGS sequence"/>
</dbReference>
<evidence type="ECO:0008006" key="4">
    <source>
        <dbReference type="Google" id="ProtNLM"/>
    </source>
</evidence>
<accession>A0A5C3KMS1</accession>
<reference evidence="2 3" key="1">
    <citation type="journal article" date="2019" name="Nat. Ecol. Evol.">
        <title>Megaphylogeny resolves global patterns of mushroom evolution.</title>
        <authorList>
            <person name="Varga T."/>
            <person name="Krizsan K."/>
            <person name="Foldi C."/>
            <person name="Dima B."/>
            <person name="Sanchez-Garcia M."/>
            <person name="Sanchez-Ramirez S."/>
            <person name="Szollosi G.J."/>
            <person name="Szarkandi J.G."/>
            <person name="Papp V."/>
            <person name="Albert L."/>
            <person name="Andreopoulos W."/>
            <person name="Angelini C."/>
            <person name="Antonin V."/>
            <person name="Barry K.W."/>
            <person name="Bougher N.L."/>
            <person name="Buchanan P."/>
            <person name="Buyck B."/>
            <person name="Bense V."/>
            <person name="Catcheside P."/>
            <person name="Chovatia M."/>
            <person name="Cooper J."/>
            <person name="Damon W."/>
            <person name="Desjardin D."/>
            <person name="Finy P."/>
            <person name="Geml J."/>
            <person name="Haridas S."/>
            <person name="Hughes K."/>
            <person name="Justo A."/>
            <person name="Karasinski D."/>
            <person name="Kautmanova I."/>
            <person name="Kiss B."/>
            <person name="Kocsube S."/>
            <person name="Kotiranta H."/>
            <person name="LaButti K.M."/>
            <person name="Lechner B.E."/>
            <person name="Liimatainen K."/>
            <person name="Lipzen A."/>
            <person name="Lukacs Z."/>
            <person name="Mihaltcheva S."/>
            <person name="Morgado L.N."/>
            <person name="Niskanen T."/>
            <person name="Noordeloos M.E."/>
            <person name="Ohm R.A."/>
            <person name="Ortiz-Santana B."/>
            <person name="Ovrebo C."/>
            <person name="Racz N."/>
            <person name="Riley R."/>
            <person name="Savchenko A."/>
            <person name="Shiryaev A."/>
            <person name="Soop K."/>
            <person name="Spirin V."/>
            <person name="Szebenyi C."/>
            <person name="Tomsovsky M."/>
            <person name="Tulloss R.E."/>
            <person name="Uehling J."/>
            <person name="Grigoriev I.V."/>
            <person name="Vagvolgyi C."/>
            <person name="Papp T."/>
            <person name="Martin F.M."/>
            <person name="Miettinen O."/>
            <person name="Hibbett D.S."/>
            <person name="Nagy L.G."/>
        </authorList>
    </citation>
    <scope>NUCLEOTIDE SEQUENCE [LARGE SCALE GENOMIC DNA]</scope>
    <source>
        <strain evidence="2 3">CBS 121175</strain>
    </source>
</reference>
<feature type="transmembrane region" description="Helical" evidence="1">
    <location>
        <begin position="36"/>
        <end position="57"/>
    </location>
</feature>
<protein>
    <recommendedName>
        <fullName evidence="4">MARVEL domain-containing protein</fullName>
    </recommendedName>
</protein>
<sequence length="169" mass="18604">MPNRPTVILGLLSASMVLCIPIFTLAMFLLGVSERWVAPSATATTFIFGATIIYLDFKGRNVPMYNRTYATLSSITTIACSFVLMAGWLVAMALFIMNLVKISKERGAENAAEMDGPAIGMWVAECVMTATEALLMLGVGALCIRQRVEVQRTRDSDPQLWLLTRNRGY</sequence>
<name>A0A5C3KMS1_COPMA</name>
<feature type="transmembrane region" description="Helical" evidence="1">
    <location>
        <begin position="7"/>
        <end position="30"/>
    </location>
</feature>
<gene>
    <name evidence="2" type="ORF">FA15DRAFT_707156</name>
</gene>
<organism evidence="2 3">
    <name type="scientific">Coprinopsis marcescibilis</name>
    <name type="common">Agaric fungus</name>
    <name type="synonym">Psathyrella marcescibilis</name>
    <dbReference type="NCBI Taxonomy" id="230819"/>
    <lineage>
        <taxon>Eukaryota</taxon>
        <taxon>Fungi</taxon>
        <taxon>Dikarya</taxon>
        <taxon>Basidiomycota</taxon>
        <taxon>Agaricomycotina</taxon>
        <taxon>Agaricomycetes</taxon>
        <taxon>Agaricomycetidae</taxon>
        <taxon>Agaricales</taxon>
        <taxon>Agaricineae</taxon>
        <taxon>Psathyrellaceae</taxon>
        <taxon>Coprinopsis</taxon>
    </lineage>
</organism>
<feature type="transmembrane region" description="Helical" evidence="1">
    <location>
        <begin position="119"/>
        <end position="144"/>
    </location>
</feature>
<evidence type="ECO:0000256" key="1">
    <source>
        <dbReference type="SAM" id="Phobius"/>
    </source>
</evidence>
<keyword evidence="1" id="KW-1133">Transmembrane helix</keyword>
<proteinExistence type="predicted"/>
<keyword evidence="3" id="KW-1185">Reference proteome</keyword>
<evidence type="ECO:0000313" key="3">
    <source>
        <dbReference type="Proteomes" id="UP000307440"/>
    </source>
</evidence>
<dbReference type="EMBL" id="ML210266">
    <property type="protein sequence ID" value="TFK21506.1"/>
    <property type="molecule type" value="Genomic_DNA"/>
</dbReference>